<evidence type="ECO:0000256" key="1">
    <source>
        <dbReference type="SAM" id="MobiDB-lite"/>
    </source>
</evidence>
<gene>
    <name evidence="2" type="ORF">BJX63DRAFT_438308</name>
</gene>
<dbReference type="Proteomes" id="UP001610334">
    <property type="component" value="Unassembled WGS sequence"/>
</dbReference>
<evidence type="ECO:0000313" key="2">
    <source>
        <dbReference type="EMBL" id="KAL2801977.1"/>
    </source>
</evidence>
<accession>A0ABR4GSS8</accession>
<comment type="caution">
    <text evidence="2">The sequence shown here is derived from an EMBL/GenBank/DDBJ whole genome shotgun (WGS) entry which is preliminary data.</text>
</comment>
<feature type="region of interest" description="Disordered" evidence="1">
    <location>
        <begin position="1"/>
        <end position="22"/>
    </location>
</feature>
<dbReference type="EMBL" id="JBFXLT010000220">
    <property type="protein sequence ID" value="KAL2801977.1"/>
    <property type="molecule type" value="Genomic_DNA"/>
</dbReference>
<reference evidence="2 3" key="1">
    <citation type="submission" date="2024-07" db="EMBL/GenBank/DDBJ databases">
        <title>Section-level genome sequencing and comparative genomics of Aspergillus sections Usti and Cavernicolus.</title>
        <authorList>
            <consortium name="Lawrence Berkeley National Laboratory"/>
            <person name="Nybo J.L."/>
            <person name="Vesth T.C."/>
            <person name="Theobald S."/>
            <person name="Frisvad J.C."/>
            <person name="Larsen T.O."/>
            <person name="Kjaerboelling I."/>
            <person name="Rothschild-Mancinelli K."/>
            <person name="Lyhne E.K."/>
            <person name="Kogle M.E."/>
            <person name="Barry K."/>
            <person name="Clum A."/>
            <person name="Na H."/>
            <person name="Ledsgaard L."/>
            <person name="Lin J."/>
            <person name="Lipzen A."/>
            <person name="Kuo A."/>
            <person name="Riley R."/>
            <person name="Mondo S."/>
            <person name="Labutti K."/>
            <person name="Haridas S."/>
            <person name="Pangalinan J."/>
            <person name="Salamov A.A."/>
            <person name="Simmons B.A."/>
            <person name="Magnuson J.K."/>
            <person name="Chen J."/>
            <person name="Drula E."/>
            <person name="Henrissat B."/>
            <person name="Wiebenga A."/>
            <person name="Lubbers R.J."/>
            <person name="Gomes A.C."/>
            <person name="Makela M.R."/>
            <person name="Stajich J."/>
            <person name="Grigoriev I.V."/>
            <person name="Mortensen U.H."/>
            <person name="De Vries R.P."/>
            <person name="Baker S.E."/>
            <person name="Andersen M.R."/>
        </authorList>
    </citation>
    <scope>NUCLEOTIDE SEQUENCE [LARGE SCALE GENOMIC DNA]</scope>
    <source>
        <strain evidence="2 3">CBS 588.65</strain>
    </source>
</reference>
<proteinExistence type="predicted"/>
<protein>
    <submittedName>
        <fullName evidence="2">Uncharacterized protein</fullName>
    </submittedName>
</protein>
<keyword evidence="3" id="KW-1185">Reference proteome</keyword>
<name>A0ABR4GSS8_9EURO</name>
<feature type="compositionally biased region" description="Polar residues" evidence="1">
    <location>
        <begin position="1"/>
        <end position="21"/>
    </location>
</feature>
<organism evidence="2 3">
    <name type="scientific">Aspergillus granulosus</name>
    <dbReference type="NCBI Taxonomy" id="176169"/>
    <lineage>
        <taxon>Eukaryota</taxon>
        <taxon>Fungi</taxon>
        <taxon>Dikarya</taxon>
        <taxon>Ascomycota</taxon>
        <taxon>Pezizomycotina</taxon>
        <taxon>Eurotiomycetes</taxon>
        <taxon>Eurotiomycetidae</taxon>
        <taxon>Eurotiales</taxon>
        <taxon>Aspergillaceae</taxon>
        <taxon>Aspergillus</taxon>
        <taxon>Aspergillus subgen. Nidulantes</taxon>
    </lineage>
</organism>
<evidence type="ECO:0000313" key="3">
    <source>
        <dbReference type="Proteomes" id="UP001610334"/>
    </source>
</evidence>
<sequence>MHLYNSSYHQPDPAMQNQTGEYPNLGSDVALAAARPPQLLSYISVDDQKFGPSSSYSYPDAGNTGAWRLAPSEVLGATATATQQQIAMNANTRLTPDASPSFYVGQDTYEPSHVGGHTEYSTPQHNRPYQADSTLLSNSALTSAEASHIYEGCVNSQQGSQTSSILTTPRYARNLFRLSVTYFH</sequence>